<dbReference type="OrthoDB" id="127762at2"/>
<organism evidence="3 4">
    <name type="scientific">Sphingobacterium nematocida</name>
    <dbReference type="NCBI Taxonomy" id="1513896"/>
    <lineage>
        <taxon>Bacteria</taxon>
        <taxon>Pseudomonadati</taxon>
        <taxon>Bacteroidota</taxon>
        <taxon>Sphingobacteriia</taxon>
        <taxon>Sphingobacteriales</taxon>
        <taxon>Sphingobacteriaceae</taxon>
        <taxon>Sphingobacterium</taxon>
    </lineage>
</organism>
<evidence type="ECO:0000256" key="1">
    <source>
        <dbReference type="SAM" id="SignalP"/>
    </source>
</evidence>
<accession>A0A1T5BE25</accession>
<proteinExistence type="predicted"/>
<sequence length="428" mass="48893">MTLHKTALKIIFSLTIILSFISVNAQQFNDYFTEQTLRLDYIFAGNRAQQYAYLSDLVQLDQWNGRKGNLNRTPIQGNGQIKVYDLATEKLIYVLPFSSLFQEWLTQDEAKQTTKSFENTYLVPFPKAKVRVQVSFFNAQRKETVLLTHQIDPLDILIRKAQKNETPYEVIHKATIATPIKIAIVAEGYKDTEMNDFMDYAHKTVQSLFQHNIFKKYENAFEIVAVKSPSKDSNISVPSKNLWRSTAVQSNFDTFYAERYLTTSHTKLLHSLLENIPYQHIIILANTDVYGGGGILNSYALTTTKNQQFAPVVVHEFGHSFAGLADEYFYAVDVFENKAVEKIEPWEKNNTSLVDFKSKWADMVSKNTPIPTSDSMLGTVRIGAFEGLKGNGLYIPSHDCRMKANKPKDFCPVCSRAIEEMILFYTDK</sequence>
<feature type="chain" id="PRO_5012391458" evidence="1">
    <location>
        <begin position="26"/>
        <end position="428"/>
    </location>
</feature>
<dbReference type="Gene3D" id="3.40.390.10">
    <property type="entry name" value="Collagenase (Catalytic Domain)"/>
    <property type="match status" value="1"/>
</dbReference>
<evidence type="ECO:0000259" key="2">
    <source>
        <dbReference type="Pfam" id="PF16217"/>
    </source>
</evidence>
<dbReference type="Pfam" id="PF09471">
    <property type="entry name" value="Peptidase_M64"/>
    <property type="match status" value="1"/>
</dbReference>
<dbReference type="Proteomes" id="UP000190150">
    <property type="component" value="Unassembled WGS sequence"/>
</dbReference>
<dbReference type="GO" id="GO:0008237">
    <property type="term" value="F:metallopeptidase activity"/>
    <property type="evidence" value="ECO:0007669"/>
    <property type="project" value="InterPro"/>
</dbReference>
<evidence type="ECO:0000313" key="4">
    <source>
        <dbReference type="Proteomes" id="UP000190150"/>
    </source>
</evidence>
<dbReference type="InterPro" id="IPR032625">
    <property type="entry name" value="M64_N"/>
</dbReference>
<reference evidence="4" key="1">
    <citation type="submission" date="2017-02" db="EMBL/GenBank/DDBJ databases">
        <authorList>
            <person name="Varghese N."/>
            <person name="Submissions S."/>
        </authorList>
    </citation>
    <scope>NUCLEOTIDE SEQUENCE [LARGE SCALE GENOMIC DNA]</scope>
    <source>
        <strain evidence="4">DSM 24091</strain>
    </source>
</reference>
<gene>
    <name evidence="3" type="ORF">SAMN05660841_00602</name>
</gene>
<keyword evidence="1" id="KW-0732">Signal</keyword>
<name>A0A1T5BE25_9SPHI</name>
<feature type="signal peptide" evidence="1">
    <location>
        <begin position="1"/>
        <end position="25"/>
    </location>
</feature>
<dbReference type="STRING" id="1513896.SAMN05660841_00602"/>
<dbReference type="InterPro" id="IPR024079">
    <property type="entry name" value="MetalloPept_cat_dom_sf"/>
</dbReference>
<evidence type="ECO:0000313" key="3">
    <source>
        <dbReference type="EMBL" id="SKB45478.1"/>
    </source>
</evidence>
<dbReference type="InterPro" id="IPR038171">
    <property type="entry name" value="M64_N_sf"/>
</dbReference>
<dbReference type="AlphaFoldDB" id="A0A1T5BE25"/>
<protein>
    <submittedName>
        <fullName evidence="3">Peptidase M64 N-terminus</fullName>
    </submittedName>
</protein>
<keyword evidence="4" id="KW-1185">Reference proteome</keyword>
<dbReference type="Pfam" id="PF16217">
    <property type="entry name" value="M64_N"/>
    <property type="match status" value="1"/>
</dbReference>
<feature type="domain" description="Peptidase M64 N-terminal" evidence="2">
    <location>
        <begin position="27"/>
        <end position="143"/>
    </location>
</feature>
<dbReference type="Gene3D" id="2.60.40.3250">
    <property type="entry name" value="Peptidase M64, N-terminal domain"/>
    <property type="match status" value="1"/>
</dbReference>
<dbReference type="RefSeq" id="WP_079641591.1">
    <property type="nucleotide sequence ID" value="NZ_FUZF01000002.1"/>
</dbReference>
<dbReference type="InterPro" id="IPR019026">
    <property type="entry name" value="Peptidase_M64_IgA"/>
</dbReference>
<dbReference type="EMBL" id="FUZF01000002">
    <property type="protein sequence ID" value="SKB45478.1"/>
    <property type="molecule type" value="Genomic_DNA"/>
</dbReference>